<comment type="similarity">
    <text evidence="2">Belongs to the SNU66/SART1 family.</text>
</comment>
<accession>F0VAH9</accession>
<dbReference type="GeneID" id="13441697"/>
<feature type="compositionally biased region" description="Polar residues" evidence="6">
    <location>
        <begin position="465"/>
        <end position="475"/>
    </location>
</feature>
<feature type="compositionally biased region" description="Basic and acidic residues" evidence="6">
    <location>
        <begin position="26"/>
        <end position="38"/>
    </location>
</feature>
<keyword evidence="8" id="KW-1185">Reference proteome</keyword>
<feature type="region of interest" description="Disordered" evidence="6">
    <location>
        <begin position="569"/>
        <end position="710"/>
    </location>
</feature>
<feature type="region of interest" description="Disordered" evidence="6">
    <location>
        <begin position="387"/>
        <end position="527"/>
    </location>
</feature>
<gene>
    <name evidence="7" type="ORF">NCLIV_011340</name>
</gene>
<feature type="compositionally biased region" description="Polar residues" evidence="6">
    <location>
        <begin position="642"/>
        <end position="652"/>
    </location>
</feature>
<dbReference type="eggNOG" id="KOG2217">
    <property type="taxonomic scope" value="Eukaryota"/>
</dbReference>
<evidence type="ECO:0000256" key="1">
    <source>
        <dbReference type="ARBA" id="ARBA00004123"/>
    </source>
</evidence>
<dbReference type="Pfam" id="PF03343">
    <property type="entry name" value="SART-1"/>
    <property type="match status" value="2"/>
</dbReference>
<dbReference type="PANTHER" id="PTHR14152:SF5">
    <property type="entry name" value="U4_U6.U5 TRI-SNRNP-ASSOCIATED PROTEIN 1"/>
    <property type="match status" value="1"/>
</dbReference>
<dbReference type="FunCoup" id="F0VAH9">
    <property type="interactions" value="242"/>
</dbReference>
<protein>
    <submittedName>
        <fullName evidence="7">Os02g0511500 protein, related</fullName>
    </submittedName>
</protein>
<dbReference type="OrthoDB" id="5583at2759"/>
<evidence type="ECO:0000313" key="8">
    <source>
        <dbReference type="Proteomes" id="UP000007494"/>
    </source>
</evidence>
<feature type="region of interest" description="Disordered" evidence="6">
    <location>
        <begin position="234"/>
        <end position="256"/>
    </location>
</feature>
<evidence type="ECO:0000313" key="7">
    <source>
        <dbReference type="EMBL" id="CBZ50668.1"/>
    </source>
</evidence>
<feature type="compositionally biased region" description="Basic and acidic residues" evidence="6">
    <location>
        <begin position="61"/>
        <end position="80"/>
    </location>
</feature>
<feature type="compositionally biased region" description="Basic and acidic residues" evidence="6">
    <location>
        <begin position="653"/>
        <end position="678"/>
    </location>
</feature>
<keyword evidence="3" id="KW-0507">mRNA processing</keyword>
<reference evidence="8" key="1">
    <citation type="journal article" date="2012" name="PLoS Pathog.">
        <title>Comparative genomics of the apicomplexan parasites Toxoplasma gondii and Neospora caninum: Coccidia differing in host range and transmission strategy.</title>
        <authorList>
            <person name="Reid A.J."/>
            <person name="Vermont S.J."/>
            <person name="Cotton J.A."/>
            <person name="Harris D."/>
            <person name="Hill-Cawthorne G.A."/>
            <person name="Konen-Waisman S."/>
            <person name="Latham S.M."/>
            <person name="Mourier T."/>
            <person name="Norton R."/>
            <person name="Quail M.A."/>
            <person name="Sanders M."/>
            <person name="Shanmugam D."/>
            <person name="Sohal A."/>
            <person name="Wasmuth J.D."/>
            <person name="Brunk B."/>
            <person name="Grigg M.E."/>
            <person name="Howard J.C."/>
            <person name="Parkinson J."/>
            <person name="Roos D.S."/>
            <person name="Trees A.J."/>
            <person name="Berriman M."/>
            <person name="Pain A."/>
            <person name="Wastling J.M."/>
        </authorList>
    </citation>
    <scope>NUCLEOTIDE SEQUENCE [LARGE SCALE GENOMIC DNA]</scope>
    <source>
        <strain evidence="8">Liverpool</strain>
    </source>
</reference>
<dbReference type="VEuPathDB" id="ToxoDB:NCLIV_011340"/>
<sequence length="876" mass="97798">MADAKEISLSVEETNRLRLKLGLKPLRVDTEPKAKPSQDGDSEAGGASSSDPHAHLTAAELEERRRQAARQLAERTEERKRKAVHAAMTGGPTLGEDDDDLDDPAAWVARMRKNDKEKRVLASQARVDAAHYDDSDDESGSGVSGRRGQESPLHPAKRHRGAALAATDGEQAGGDVKVVHDLKDFAEGETVVLTLKDSQILTADGALNEEMDTLENVALAEKKKLQKLLREKEKKTVYDPTEDWEEGEDGQPKKKEILEHYDAWEREELAAQGKGPPPDDDRGFVLPSLQGRELDEPVEVQIELLRERQRLVEREKQKVMGLTSLAAYHSDGIALTGANLSRQKYDASGPSSVVLGGEREAAARADGGAGEAVAFRKLKKKKKIQKKKQGAEFWKELLGGKPQEEEDEEKEAQDDEIKPAAGGKPRKADRHHGSRGERRERDSKKADSQKQHVREALEAAETATKHVSPQPTSSSSRREREGKDEGSDRRSRGKEGSSRVEKAEREGMEEDVEDSEVDDLAAADRELQESLEKQRRLACLKLREQETEDAQAKTPQVRLLSLLRSQAKGRVVEADQLPVDGSSSPSKGKDAWAAAPRDRRAGFSATSEAPAEDEEDETQGLQLSTTTEFCRAIQTPLEKLQSMKQEPYGSSRQRQEKPAHAQQPRGEKRSKSNETAKEEGEDSDTGDRSEERRNKEKDEDSSEEEEDLEFSLDPLGSSLAPVSLPFPYSVLLLLVPSGVSFKTGFMNENPMGHGLAEALKYLQSKNHYSLDKMRQRRHRPDELPLHKPLGEKDIKIDHRDRYGNVMTPKDAFREISWRFHGKYPSLRKQEKKMKKMDIERKLLQNPMEALPTLNALQRLQEKEKASHLVLTGGSMD</sequence>
<feature type="compositionally biased region" description="Basic and acidic residues" evidence="6">
    <location>
        <begin position="434"/>
        <end position="457"/>
    </location>
</feature>
<evidence type="ECO:0000256" key="3">
    <source>
        <dbReference type="ARBA" id="ARBA00022664"/>
    </source>
</evidence>
<feature type="compositionally biased region" description="Acidic residues" evidence="6">
    <location>
        <begin position="240"/>
        <end position="249"/>
    </location>
</feature>
<feature type="compositionally biased region" description="Basic residues" evidence="6">
    <location>
        <begin position="424"/>
        <end position="433"/>
    </location>
</feature>
<feature type="compositionally biased region" description="Polar residues" evidence="6">
    <location>
        <begin position="619"/>
        <end position="628"/>
    </location>
</feature>
<comment type="subcellular location">
    <subcellularLocation>
        <location evidence="1">Nucleus</location>
    </subcellularLocation>
</comment>
<feature type="compositionally biased region" description="Acidic residues" evidence="6">
    <location>
        <begin position="507"/>
        <end position="521"/>
    </location>
</feature>
<dbReference type="GO" id="GO:0046540">
    <property type="term" value="C:U4/U6 x U5 tri-snRNP complex"/>
    <property type="evidence" value="ECO:0007669"/>
    <property type="project" value="InterPro"/>
</dbReference>
<feature type="compositionally biased region" description="Basic and acidic residues" evidence="6">
    <location>
        <begin position="476"/>
        <end position="506"/>
    </location>
</feature>
<dbReference type="Proteomes" id="UP000007494">
    <property type="component" value="Chromosome IV"/>
</dbReference>
<dbReference type="GO" id="GO:0045292">
    <property type="term" value="P:mRNA cis splicing, via spliceosome"/>
    <property type="evidence" value="ECO:0007669"/>
    <property type="project" value="TreeGrafter"/>
</dbReference>
<keyword evidence="5" id="KW-0539">Nucleus</keyword>
<evidence type="ECO:0000256" key="4">
    <source>
        <dbReference type="ARBA" id="ARBA00023187"/>
    </source>
</evidence>
<dbReference type="OMA" id="ANHELYL"/>
<dbReference type="Pfam" id="PF19252">
    <property type="entry name" value="HIND"/>
    <property type="match status" value="1"/>
</dbReference>
<feature type="region of interest" description="Disordered" evidence="6">
    <location>
        <begin position="268"/>
        <end position="290"/>
    </location>
</feature>
<feature type="compositionally biased region" description="Low complexity" evidence="6">
    <location>
        <begin position="44"/>
        <end position="59"/>
    </location>
</feature>
<dbReference type="InterPro" id="IPR005011">
    <property type="entry name" value="SNU66/SART1"/>
</dbReference>
<evidence type="ECO:0000256" key="6">
    <source>
        <dbReference type="SAM" id="MobiDB-lite"/>
    </source>
</evidence>
<dbReference type="RefSeq" id="XP_003880701.1">
    <property type="nucleotide sequence ID" value="XM_003880652.1"/>
</dbReference>
<name>F0VAH9_NEOCL</name>
<dbReference type="InParanoid" id="F0VAH9"/>
<proteinExistence type="inferred from homology"/>
<feature type="compositionally biased region" description="Acidic residues" evidence="6">
    <location>
        <begin position="404"/>
        <end position="414"/>
    </location>
</feature>
<organism evidence="7 8">
    <name type="scientific">Neospora caninum (strain Liverpool)</name>
    <dbReference type="NCBI Taxonomy" id="572307"/>
    <lineage>
        <taxon>Eukaryota</taxon>
        <taxon>Sar</taxon>
        <taxon>Alveolata</taxon>
        <taxon>Apicomplexa</taxon>
        <taxon>Conoidasida</taxon>
        <taxon>Coccidia</taxon>
        <taxon>Eucoccidiorida</taxon>
        <taxon>Eimeriorina</taxon>
        <taxon>Sarcocystidae</taxon>
        <taxon>Neospora</taxon>
    </lineage>
</organism>
<dbReference type="AlphaFoldDB" id="F0VAH9"/>
<dbReference type="InterPro" id="IPR045347">
    <property type="entry name" value="HIND"/>
</dbReference>
<evidence type="ECO:0000256" key="2">
    <source>
        <dbReference type="ARBA" id="ARBA00006076"/>
    </source>
</evidence>
<keyword evidence="4" id="KW-0508">mRNA splicing</keyword>
<dbReference type="EMBL" id="FR823384">
    <property type="protein sequence ID" value="CBZ50668.1"/>
    <property type="molecule type" value="Genomic_DNA"/>
</dbReference>
<evidence type="ECO:0000256" key="5">
    <source>
        <dbReference type="ARBA" id="ARBA00023242"/>
    </source>
</evidence>
<feature type="compositionally biased region" description="Acidic residues" evidence="6">
    <location>
        <begin position="699"/>
        <end position="710"/>
    </location>
</feature>
<feature type="region of interest" description="Disordered" evidence="6">
    <location>
        <begin position="19"/>
        <end position="174"/>
    </location>
</feature>
<feature type="compositionally biased region" description="Basic and acidic residues" evidence="6">
    <location>
        <begin position="685"/>
        <end position="698"/>
    </location>
</feature>
<dbReference type="PANTHER" id="PTHR14152">
    <property type="entry name" value="SQUAMOUS CELL CARCINOMA ANTIGEN RECOGNISED BY CYTOTOXIC T LYMPHOCYTES"/>
    <property type="match status" value="1"/>
</dbReference>
<dbReference type="GO" id="GO:0000481">
    <property type="term" value="P:maturation of 5S rRNA"/>
    <property type="evidence" value="ECO:0007669"/>
    <property type="project" value="TreeGrafter"/>
</dbReference>